<evidence type="ECO:0000313" key="6">
    <source>
        <dbReference type="Proteomes" id="UP000524535"/>
    </source>
</evidence>
<evidence type="ECO:0000313" key="5">
    <source>
        <dbReference type="Proteomes" id="UP000520770"/>
    </source>
</evidence>
<proteinExistence type="predicted"/>
<sequence>MTTPNQSESDRSRDQVLAGEYVLGVLPPEARRGIEKRMARDPSFAATVRRWEDNLSDYDEPYNDPKARLRLQAHFPVLVSKRSFSRELAVAGRCWNSISFWRAMCVMLVFGIVTYAAFQSGWLAL</sequence>
<protein>
    <submittedName>
        <fullName evidence="4">Anti-sigma-K factor RskA</fullName>
    </submittedName>
</protein>
<dbReference type="Proteomes" id="UP000576087">
    <property type="component" value="Unassembled WGS sequence"/>
</dbReference>
<dbReference type="EMBL" id="JACIHM010000004">
    <property type="protein sequence ID" value="MBB4447580.1"/>
    <property type="molecule type" value="Genomic_DNA"/>
</dbReference>
<reference evidence="5 6" key="1">
    <citation type="submission" date="2020-08" db="EMBL/GenBank/DDBJ databases">
        <title>Genomic Encyclopedia of Type Strains, Phase IV (KMG-V): Genome sequencing to study the core and pangenomes of soil and plant-associated prokaryotes.</title>
        <authorList>
            <person name="Whitman W."/>
        </authorList>
    </citation>
    <scope>NUCLEOTIDE SEQUENCE [LARGE SCALE GENOMIC DNA]</scope>
    <source>
        <strain evidence="3 6">SEMIA 444</strain>
        <strain evidence="2 5">SEMIA 448</strain>
        <strain evidence="4 7">SEMIA 452</strain>
    </source>
</reference>
<evidence type="ECO:0000313" key="2">
    <source>
        <dbReference type="EMBL" id="MBB4348831.1"/>
    </source>
</evidence>
<keyword evidence="1" id="KW-1133">Transmembrane helix</keyword>
<evidence type="ECO:0000313" key="7">
    <source>
        <dbReference type="Proteomes" id="UP000576087"/>
    </source>
</evidence>
<evidence type="ECO:0000313" key="3">
    <source>
        <dbReference type="EMBL" id="MBB4412948.1"/>
    </source>
</evidence>
<feature type="transmembrane region" description="Helical" evidence="1">
    <location>
        <begin position="100"/>
        <end position="118"/>
    </location>
</feature>
<dbReference type="Proteomes" id="UP000520770">
    <property type="component" value="Unassembled WGS sequence"/>
</dbReference>
<dbReference type="AlphaFoldDB" id="A0A7W6V0A2"/>
<keyword evidence="1" id="KW-0472">Membrane</keyword>
<accession>A0A7W6V0A2</accession>
<gene>
    <name evidence="3" type="ORF">GGE31_003462</name>
    <name evidence="2" type="ORF">GGE33_002573</name>
    <name evidence="4" type="ORF">GGE35_003403</name>
</gene>
<organism evidence="4 7">
    <name type="scientific">Aliirhizobium cellulosilyticum</name>
    <dbReference type="NCBI Taxonomy" id="393664"/>
    <lineage>
        <taxon>Bacteria</taxon>
        <taxon>Pseudomonadati</taxon>
        <taxon>Pseudomonadota</taxon>
        <taxon>Alphaproteobacteria</taxon>
        <taxon>Hyphomicrobiales</taxon>
        <taxon>Rhizobiaceae</taxon>
        <taxon>Aliirhizobium</taxon>
    </lineage>
</organism>
<dbReference type="RefSeq" id="WP_183823520.1">
    <property type="nucleotide sequence ID" value="NZ_JACIGW010000002.1"/>
</dbReference>
<keyword evidence="6" id="KW-1185">Reference proteome</keyword>
<name>A0A7W6V0A2_9HYPH</name>
<comment type="caution">
    <text evidence="4">The sequence shown here is derived from an EMBL/GenBank/DDBJ whole genome shotgun (WGS) entry which is preliminary data.</text>
</comment>
<dbReference type="EMBL" id="JACIGW010000002">
    <property type="protein sequence ID" value="MBB4348831.1"/>
    <property type="molecule type" value="Genomic_DNA"/>
</dbReference>
<evidence type="ECO:0000256" key="1">
    <source>
        <dbReference type="SAM" id="Phobius"/>
    </source>
</evidence>
<evidence type="ECO:0000313" key="4">
    <source>
        <dbReference type="EMBL" id="MBB4447580.1"/>
    </source>
</evidence>
<keyword evidence="1" id="KW-0812">Transmembrane</keyword>
<dbReference type="Proteomes" id="UP000524535">
    <property type="component" value="Unassembled WGS sequence"/>
</dbReference>
<dbReference type="EMBL" id="JACIGY010000004">
    <property type="protein sequence ID" value="MBB4412948.1"/>
    <property type="molecule type" value="Genomic_DNA"/>
</dbReference>